<dbReference type="Proteomes" id="UP000740883">
    <property type="component" value="Unassembled WGS sequence"/>
</dbReference>
<protein>
    <submittedName>
        <fullName evidence="1">Uncharacterized protein</fullName>
    </submittedName>
</protein>
<comment type="caution">
    <text evidence="1">The sequence shown here is derived from an EMBL/GenBank/DDBJ whole genome shotgun (WGS) entry which is preliminary data.</text>
</comment>
<dbReference type="AlphaFoldDB" id="A0A9P6KZB2"/>
<reference evidence="1 2" key="1">
    <citation type="journal article" date="2020" name="Genome Biol. Evol.">
        <title>Comparative genomics of strictly vertically transmitted, feminizing microsporidia endosymbionts of amphipod crustaceans.</title>
        <authorList>
            <person name="Cormier A."/>
            <person name="Chebbi M.A."/>
            <person name="Giraud I."/>
            <person name="Wattier R."/>
            <person name="Teixeira M."/>
            <person name="Gilbert C."/>
            <person name="Rigaud T."/>
            <person name="Cordaux R."/>
        </authorList>
    </citation>
    <scope>NUCLEOTIDE SEQUENCE [LARGE SCALE GENOMIC DNA]</scope>
    <source>
        <strain evidence="1 2">Ou3-Ou53</strain>
    </source>
</reference>
<evidence type="ECO:0000313" key="1">
    <source>
        <dbReference type="EMBL" id="KAF9763518.1"/>
    </source>
</evidence>
<name>A0A9P6KZB2_9MICR</name>
<sequence length="185" mass="21503">MKIIKAIKMIFYLKNKKNSEDKTISSTNNLENSTYQSKNAIEQRHDDDNIVERIKTRPRYPLPHEFDNIGLTQECKTLGLSNNQEEENIYDEIVEHQFEYYDSDETISNEIISSDDSCLVEEFEYSCSDHIYKCINNLDIHKFSDIKPRSSNISDPDNNFKKESNTTGYVTVAEMKSSKKTCTPC</sequence>
<dbReference type="EMBL" id="SBJO01000070">
    <property type="protein sequence ID" value="KAF9763518.1"/>
    <property type="molecule type" value="Genomic_DNA"/>
</dbReference>
<feature type="non-terminal residue" evidence="1">
    <location>
        <position position="185"/>
    </location>
</feature>
<accession>A0A9P6KZB2</accession>
<keyword evidence="2" id="KW-1185">Reference proteome</keyword>
<proteinExistence type="predicted"/>
<organism evidence="1 2">
    <name type="scientific">Nosema granulosis</name>
    <dbReference type="NCBI Taxonomy" id="83296"/>
    <lineage>
        <taxon>Eukaryota</taxon>
        <taxon>Fungi</taxon>
        <taxon>Fungi incertae sedis</taxon>
        <taxon>Microsporidia</taxon>
        <taxon>Nosematidae</taxon>
        <taxon>Nosema</taxon>
    </lineage>
</organism>
<gene>
    <name evidence="1" type="ORF">NGRA_1212</name>
</gene>
<evidence type="ECO:0000313" key="2">
    <source>
        <dbReference type="Proteomes" id="UP000740883"/>
    </source>
</evidence>